<dbReference type="PROSITE" id="PS00109">
    <property type="entry name" value="PROTEIN_KINASE_TYR"/>
    <property type="match status" value="1"/>
</dbReference>
<dbReference type="Pfam" id="PF07714">
    <property type="entry name" value="PK_Tyr_Ser-Thr"/>
    <property type="match status" value="1"/>
</dbReference>
<evidence type="ECO:0000313" key="3">
    <source>
        <dbReference type="Proteomes" id="UP000307440"/>
    </source>
</evidence>
<feature type="domain" description="Protein kinase" evidence="1">
    <location>
        <begin position="1"/>
        <end position="282"/>
    </location>
</feature>
<dbReference type="InterPro" id="IPR008266">
    <property type="entry name" value="Tyr_kinase_AS"/>
</dbReference>
<dbReference type="EMBL" id="ML210239">
    <property type="protein sequence ID" value="TFK22503.1"/>
    <property type="molecule type" value="Genomic_DNA"/>
</dbReference>
<dbReference type="PROSITE" id="PS50011">
    <property type="entry name" value="PROTEIN_KINASE_DOM"/>
    <property type="match status" value="1"/>
</dbReference>
<dbReference type="InterPro" id="IPR001245">
    <property type="entry name" value="Ser-Thr/Tyr_kinase_cat_dom"/>
</dbReference>
<protein>
    <submittedName>
        <fullName evidence="2">Kinase-like protein</fullName>
    </submittedName>
</protein>
<keyword evidence="2" id="KW-0808">Transferase</keyword>
<dbReference type="SUPFAM" id="SSF56112">
    <property type="entry name" value="Protein kinase-like (PK-like)"/>
    <property type="match status" value="1"/>
</dbReference>
<evidence type="ECO:0000259" key="1">
    <source>
        <dbReference type="PROSITE" id="PS50011"/>
    </source>
</evidence>
<organism evidence="2 3">
    <name type="scientific">Coprinopsis marcescibilis</name>
    <name type="common">Agaric fungus</name>
    <name type="synonym">Psathyrella marcescibilis</name>
    <dbReference type="NCBI Taxonomy" id="230819"/>
    <lineage>
        <taxon>Eukaryota</taxon>
        <taxon>Fungi</taxon>
        <taxon>Dikarya</taxon>
        <taxon>Basidiomycota</taxon>
        <taxon>Agaricomycotina</taxon>
        <taxon>Agaricomycetes</taxon>
        <taxon>Agaricomycetidae</taxon>
        <taxon>Agaricales</taxon>
        <taxon>Agaricineae</taxon>
        <taxon>Psathyrellaceae</taxon>
        <taxon>Coprinopsis</taxon>
    </lineage>
</organism>
<proteinExistence type="predicted"/>
<dbReference type="Gene3D" id="1.10.510.10">
    <property type="entry name" value="Transferase(Phosphotransferase) domain 1"/>
    <property type="match status" value="1"/>
</dbReference>
<dbReference type="PANTHER" id="PTHR44329:SF289">
    <property type="entry name" value="SERINE_THREONINE-PROTEIN KINASE VIK"/>
    <property type="match status" value="1"/>
</dbReference>
<keyword evidence="3" id="KW-1185">Reference proteome</keyword>
<dbReference type="GO" id="GO:0004674">
    <property type="term" value="F:protein serine/threonine kinase activity"/>
    <property type="evidence" value="ECO:0007669"/>
    <property type="project" value="TreeGrafter"/>
</dbReference>
<dbReference type="InterPro" id="IPR051681">
    <property type="entry name" value="Ser/Thr_Kinases-Pseudokinases"/>
</dbReference>
<dbReference type="Proteomes" id="UP000307440">
    <property type="component" value="Unassembled WGS sequence"/>
</dbReference>
<keyword evidence="2" id="KW-0418">Kinase</keyword>
<dbReference type="InterPro" id="IPR000719">
    <property type="entry name" value="Prot_kinase_dom"/>
</dbReference>
<dbReference type="GO" id="GO:0005524">
    <property type="term" value="F:ATP binding"/>
    <property type="evidence" value="ECO:0007669"/>
    <property type="project" value="InterPro"/>
</dbReference>
<sequence length="291" mass="33303">MDQPKTELLQTLGTDCFEGVLVAIKIFRGVHLMAGSSGRMEEYKKRLKNEYKCWAMLPDHPNVLKFQGVLLPFRDFELASPGLVSVYHQEGNLFEFLGRRSITGEPIQRLSLLQDVIAGLVFLHERDVVHGDLTIRNILVDRDERGNYRALVSDMSRSRVLDQDGYTTNIGGHPSRFNPPEVIEADTDDLEVTNKFYLTKASDVYSYSLIMLEVLSGKVPFSQERWKRESALEVQIRQGLRPHPAKYPFLDCGHDFCWKIMKECWERNPAERISSARVQEMLRSGGPNGKN</sequence>
<dbReference type="PANTHER" id="PTHR44329">
    <property type="entry name" value="SERINE/THREONINE-PROTEIN KINASE TNNI3K-RELATED"/>
    <property type="match status" value="1"/>
</dbReference>
<dbReference type="AlphaFoldDB" id="A0A5C3KRR9"/>
<name>A0A5C3KRR9_COPMA</name>
<evidence type="ECO:0000313" key="2">
    <source>
        <dbReference type="EMBL" id="TFK22503.1"/>
    </source>
</evidence>
<reference evidence="2 3" key="1">
    <citation type="journal article" date="2019" name="Nat. Ecol. Evol.">
        <title>Megaphylogeny resolves global patterns of mushroom evolution.</title>
        <authorList>
            <person name="Varga T."/>
            <person name="Krizsan K."/>
            <person name="Foldi C."/>
            <person name="Dima B."/>
            <person name="Sanchez-Garcia M."/>
            <person name="Sanchez-Ramirez S."/>
            <person name="Szollosi G.J."/>
            <person name="Szarkandi J.G."/>
            <person name="Papp V."/>
            <person name="Albert L."/>
            <person name="Andreopoulos W."/>
            <person name="Angelini C."/>
            <person name="Antonin V."/>
            <person name="Barry K.W."/>
            <person name="Bougher N.L."/>
            <person name="Buchanan P."/>
            <person name="Buyck B."/>
            <person name="Bense V."/>
            <person name="Catcheside P."/>
            <person name="Chovatia M."/>
            <person name="Cooper J."/>
            <person name="Damon W."/>
            <person name="Desjardin D."/>
            <person name="Finy P."/>
            <person name="Geml J."/>
            <person name="Haridas S."/>
            <person name="Hughes K."/>
            <person name="Justo A."/>
            <person name="Karasinski D."/>
            <person name="Kautmanova I."/>
            <person name="Kiss B."/>
            <person name="Kocsube S."/>
            <person name="Kotiranta H."/>
            <person name="LaButti K.M."/>
            <person name="Lechner B.E."/>
            <person name="Liimatainen K."/>
            <person name="Lipzen A."/>
            <person name="Lukacs Z."/>
            <person name="Mihaltcheva S."/>
            <person name="Morgado L.N."/>
            <person name="Niskanen T."/>
            <person name="Noordeloos M.E."/>
            <person name="Ohm R.A."/>
            <person name="Ortiz-Santana B."/>
            <person name="Ovrebo C."/>
            <person name="Racz N."/>
            <person name="Riley R."/>
            <person name="Savchenko A."/>
            <person name="Shiryaev A."/>
            <person name="Soop K."/>
            <person name="Spirin V."/>
            <person name="Szebenyi C."/>
            <person name="Tomsovsky M."/>
            <person name="Tulloss R.E."/>
            <person name="Uehling J."/>
            <person name="Grigoriev I.V."/>
            <person name="Vagvolgyi C."/>
            <person name="Papp T."/>
            <person name="Martin F.M."/>
            <person name="Miettinen O."/>
            <person name="Hibbett D.S."/>
            <person name="Nagy L.G."/>
        </authorList>
    </citation>
    <scope>NUCLEOTIDE SEQUENCE [LARGE SCALE GENOMIC DNA]</scope>
    <source>
        <strain evidence="2 3">CBS 121175</strain>
    </source>
</reference>
<dbReference type="STRING" id="230819.A0A5C3KRR9"/>
<gene>
    <name evidence="2" type="ORF">FA15DRAFT_706315</name>
</gene>
<accession>A0A5C3KRR9</accession>
<dbReference type="OrthoDB" id="3260205at2759"/>
<dbReference type="InterPro" id="IPR011009">
    <property type="entry name" value="Kinase-like_dom_sf"/>
</dbReference>